<protein>
    <submittedName>
        <fullName evidence="2">Uncharacterized protein</fullName>
    </submittedName>
</protein>
<evidence type="ECO:0000313" key="3">
    <source>
        <dbReference type="Proteomes" id="UP000192391"/>
    </source>
</evidence>
<sequence>MDWLGKLITNQFVNSGDAQNSIIQVFKDLASGVGLVKTIMYPEVSLGDSINSLFGNIYGLILGIAIALIVLKVVHKANKTYGLGDDDPSQDPIFLFKKMLQAVIVAVGFNSILYFVLFGIVAGTVSTISGMVIGSLGQAFQDSFLSGDWTETLFNLIKNIADIFSAPFTSILLILYIISCIIMYFKFIMRSCELVFLRIGFPISCVGIIDSDYGVFKPYIKKFFQAATSIIIQIGLLHLSLGLILMPIVDANTSITMTNTIWACCCLWTAFSVPHILQEFLLWGGGSSGFSSTINTGANVIRAVNIFK</sequence>
<name>A0AAC9QWN4_EUBLI</name>
<feature type="transmembrane region" description="Helical" evidence="1">
    <location>
        <begin position="192"/>
        <end position="209"/>
    </location>
</feature>
<evidence type="ECO:0000256" key="1">
    <source>
        <dbReference type="SAM" id="Phobius"/>
    </source>
</evidence>
<keyword evidence="1" id="KW-0812">Transmembrane</keyword>
<dbReference type="Pfam" id="PF19597">
    <property type="entry name" value="TrbL_4"/>
    <property type="match status" value="1"/>
</dbReference>
<evidence type="ECO:0000313" key="2">
    <source>
        <dbReference type="EMBL" id="ARD67038.1"/>
    </source>
</evidence>
<feature type="transmembrane region" description="Helical" evidence="1">
    <location>
        <begin position="163"/>
        <end position="185"/>
    </location>
</feature>
<dbReference type="AlphaFoldDB" id="A0AAC9QWN4"/>
<reference evidence="3" key="1">
    <citation type="journal article" date="2017" name="Sci. Rep.">
        <title>Determination of the Genome and Primary Transcriptome of Syngas Fermenting Eubacterium limosum ATCC 8486.</title>
        <authorList>
            <person name="Song Y."/>
            <person name="Shin J."/>
            <person name="Jeong Y."/>
            <person name="Jin S."/>
            <person name="Lee J.K."/>
            <person name="Kim D.R."/>
            <person name="Kim S.C."/>
            <person name="Cho S."/>
            <person name="Cho B.K."/>
        </authorList>
    </citation>
    <scope>NUCLEOTIDE SEQUENCE [LARGE SCALE GENOMIC DNA]</scope>
    <source>
        <strain evidence="3">ATCC 8486</strain>
    </source>
</reference>
<feature type="transmembrane region" description="Helical" evidence="1">
    <location>
        <begin position="261"/>
        <end position="283"/>
    </location>
</feature>
<proteinExistence type="predicted"/>
<feature type="transmembrane region" description="Helical" evidence="1">
    <location>
        <begin position="229"/>
        <end position="249"/>
    </location>
</feature>
<gene>
    <name evidence="2" type="ORF">B2M23_16520</name>
</gene>
<dbReference type="Proteomes" id="UP000192391">
    <property type="component" value="Chromosome"/>
</dbReference>
<feature type="transmembrane region" description="Helical" evidence="1">
    <location>
        <begin position="102"/>
        <end position="122"/>
    </location>
</feature>
<keyword evidence="1" id="KW-1133">Transmembrane helix</keyword>
<keyword evidence="1" id="KW-0472">Membrane</keyword>
<dbReference type="KEGG" id="elim:B2M23_16520"/>
<dbReference type="InterPro" id="IPR046084">
    <property type="entry name" value="TrbL_4"/>
</dbReference>
<accession>A0AAC9QWN4</accession>
<organism evidence="2 3">
    <name type="scientific">Eubacterium limosum</name>
    <dbReference type="NCBI Taxonomy" id="1736"/>
    <lineage>
        <taxon>Bacteria</taxon>
        <taxon>Bacillati</taxon>
        <taxon>Bacillota</taxon>
        <taxon>Clostridia</taxon>
        <taxon>Eubacteriales</taxon>
        <taxon>Eubacteriaceae</taxon>
        <taxon>Eubacterium</taxon>
    </lineage>
</organism>
<dbReference type="RefSeq" id="WP_038352334.1">
    <property type="nucleotide sequence ID" value="NZ_CP019962.1"/>
</dbReference>
<dbReference type="EMBL" id="CP019962">
    <property type="protein sequence ID" value="ARD67038.1"/>
    <property type="molecule type" value="Genomic_DNA"/>
</dbReference>
<feature type="transmembrane region" description="Helical" evidence="1">
    <location>
        <begin position="50"/>
        <end position="71"/>
    </location>
</feature>